<evidence type="ECO:0000313" key="3">
    <source>
        <dbReference type="Proteomes" id="UP001396334"/>
    </source>
</evidence>
<feature type="compositionally biased region" description="Polar residues" evidence="1">
    <location>
        <begin position="7"/>
        <end position="20"/>
    </location>
</feature>
<gene>
    <name evidence="2" type="ORF">V6N11_026379</name>
</gene>
<dbReference type="EMBL" id="JBBPBN010000011">
    <property type="protein sequence ID" value="KAK9029258.1"/>
    <property type="molecule type" value="Genomic_DNA"/>
</dbReference>
<sequence length="150" mass="15574">MAKTRAHTPTSATGVATREATTADSGGVAIEAATGDVARGVAPTASIAAARDSVDGSGSARGNVVVDIQMAINEDNPVLYYTPAPEFSVNEEFNPLLVAAARDSADGSGSARDHAVLDIDMAINEESPLLYYTDDHDFSVGEEFDPLEMV</sequence>
<reference evidence="2 3" key="1">
    <citation type="journal article" date="2024" name="G3 (Bethesda)">
        <title>Genome assembly of Hibiscus sabdariffa L. provides insights into metabolisms of medicinal natural products.</title>
        <authorList>
            <person name="Kim T."/>
        </authorList>
    </citation>
    <scope>NUCLEOTIDE SEQUENCE [LARGE SCALE GENOMIC DNA]</scope>
    <source>
        <strain evidence="2">TK-2024</strain>
        <tissue evidence="2">Old leaves</tissue>
    </source>
</reference>
<evidence type="ECO:0000313" key="2">
    <source>
        <dbReference type="EMBL" id="KAK9029258.1"/>
    </source>
</evidence>
<comment type="caution">
    <text evidence="2">The sequence shown here is derived from an EMBL/GenBank/DDBJ whole genome shotgun (WGS) entry which is preliminary data.</text>
</comment>
<feature type="region of interest" description="Disordered" evidence="1">
    <location>
        <begin position="1"/>
        <end position="20"/>
    </location>
</feature>
<organism evidence="2 3">
    <name type="scientific">Hibiscus sabdariffa</name>
    <name type="common">roselle</name>
    <dbReference type="NCBI Taxonomy" id="183260"/>
    <lineage>
        <taxon>Eukaryota</taxon>
        <taxon>Viridiplantae</taxon>
        <taxon>Streptophyta</taxon>
        <taxon>Embryophyta</taxon>
        <taxon>Tracheophyta</taxon>
        <taxon>Spermatophyta</taxon>
        <taxon>Magnoliopsida</taxon>
        <taxon>eudicotyledons</taxon>
        <taxon>Gunneridae</taxon>
        <taxon>Pentapetalae</taxon>
        <taxon>rosids</taxon>
        <taxon>malvids</taxon>
        <taxon>Malvales</taxon>
        <taxon>Malvaceae</taxon>
        <taxon>Malvoideae</taxon>
        <taxon>Hibiscus</taxon>
    </lineage>
</organism>
<protein>
    <submittedName>
        <fullName evidence="2">Uncharacterized protein</fullName>
    </submittedName>
</protein>
<accession>A0ABR2SWA9</accession>
<evidence type="ECO:0000256" key="1">
    <source>
        <dbReference type="SAM" id="MobiDB-lite"/>
    </source>
</evidence>
<keyword evidence="3" id="KW-1185">Reference proteome</keyword>
<proteinExistence type="predicted"/>
<name>A0ABR2SWA9_9ROSI</name>
<dbReference type="Proteomes" id="UP001396334">
    <property type="component" value="Unassembled WGS sequence"/>
</dbReference>